<sequence>MSTDPNSSEGNIIDNGNTNVDNNNNNDNNNDNDNNNNIEVSTDIPETNVNSGDSTSAFDNEETQSQNTSSSNSSNLLKRKNDEEEQDVDKLNKRVALDSEQLELQDKQQEHSITAPTITSVQEDVSTTDDQYQQHQDEATSNTEDPADPPTDQYPQQQHEQYDEPAYEPQATDSYEGSSETSSSSKPVSNHREKDNDPTYTQFRMYCPVKEASCIVGKKGEKINHLREKANVGINISDNLKNVPERIVTVKGSAENVARAFGLITRTILDEPEDEPASIRSQQYNLKLLVPHPMIGFIIGKQGLKFREIEESSAAKLKAAEQPLPYSTDRVLSVTGVADAIHIAVYYIAQVMLEHKDCLKKYKVIYYNPANYQHGNVSNSMMNIAPPQHQQQHPIGGGASPMDNLYGQPAAMGGMDQQPLPYQAQRQPYGQHQQKQQQQQPYNFQMMFQPSVHPQQPQHHQYGAPLPPQASIVPGAGGAGLGGGVGTIPQQTQYTDEHGNTIIGEVVTNPPVQVGPSPDKFNQDIFVANANIGSVIGRGGNNIKHIRENSGCTYVKIEPDRGQSIMLGGGRGLTNIRKLTLTGSVGAIQTAIYLINQRIATDKERNSR</sequence>
<evidence type="ECO:0000256" key="1">
    <source>
        <dbReference type="ARBA" id="ARBA00022737"/>
    </source>
</evidence>
<accession>A0A8J5UX20</accession>
<feature type="region of interest" description="Disordered" evidence="3">
    <location>
        <begin position="387"/>
        <end position="439"/>
    </location>
</feature>
<dbReference type="PANTHER" id="PTHR10288">
    <property type="entry name" value="KH DOMAIN CONTAINING RNA BINDING PROTEIN"/>
    <property type="match status" value="1"/>
</dbReference>
<feature type="compositionally biased region" description="Low complexity" evidence="3">
    <location>
        <begin position="11"/>
        <end position="38"/>
    </location>
</feature>
<evidence type="ECO:0000313" key="6">
    <source>
        <dbReference type="Proteomes" id="UP000694255"/>
    </source>
</evidence>
<feature type="region of interest" description="Disordered" evidence="3">
    <location>
        <begin position="1"/>
        <end position="90"/>
    </location>
</feature>
<keyword evidence="1" id="KW-0677">Repeat</keyword>
<gene>
    <name evidence="5" type="ORF">J8A68_004381</name>
</gene>
<feature type="compositionally biased region" description="Gly residues" evidence="3">
    <location>
        <begin position="475"/>
        <end position="486"/>
    </location>
</feature>
<feature type="compositionally biased region" description="Low complexity" evidence="3">
    <location>
        <begin position="425"/>
        <end position="439"/>
    </location>
</feature>
<dbReference type="OrthoDB" id="1937934at2759"/>
<feature type="region of interest" description="Disordered" evidence="3">
    <location>
        <begin position="104"/>
        <end position="199"/>
    </location>
</feature>
<dbReference type="Proteomes" id="UP000694255">
    <property type="component" value="Unassembled WGS sequence"/>
</dbReference>
<evidence type="ECO:0000313" key="5">
    <source>
        <dbReference type="EMBL" id="KAG7662119.1"/>
    </source>
</evidence>
<organism evidence="5 6">
    <name type="scientific">[Candida] subhashii</name>
    <dbReference type="NCBI Taxonomy" id="561895"/>
    <lineage>
        <taxon>Eukaryota</taxon>
        <taxon>Fungi</taxon>
        <taxon>Dikarya</taxon>
        <taxon>Ascomycota</taxon>
        <taxon>Saccharomycotina</taxon>
        <taxon>Pichiomycetes</taxon>
        <taxon>Debaryomycetaceae</taxon>
        <taxon>Spathaspora</taxon>
    </lineage>
</organism>
<dbReference type="CDD" id="cd22438">
    <property type="entry name" value="KH-I_PCBP_rpt1"/>
    <property type="match status" value="1"/>
</dbReference>
<dbReference type="GeneID" id="73471181"/>
<dbReference type="GO" id="GO:0003723">
    <property type="term" value="F:RNA binding"/>
    <property type="evidence" value="ECO:0007669"/>
    <property type="project" value="UniProtKB-UniRule"/>
</dbReference>
<feature type="compositionally biased region" description="Low complexity" evidence="3">
    <location>
        <begin position="63"/>
        <end position="75"/>
    </location>
</feature>
<dbReference type="PROSITE" id="PS50084">
    <property type="entry name" value="KH_TYPE_1"/>
    <property type="match status" value="3"/>
</dbReference>
<comment type="caution">
    <text evidence="5">The sequence shown here is derived from an EMBL/GenBank/DDBJ whole genome shotgun (WGS) entry which is preliminary data.</text>
</comment>
<feature type="compositionally biased region" description="Polar residues" evidence="3">
    <location>
        <begin position="1"/>
        <end position="10"/>
    </location>
</feature>
<name>A0A8J5UX20_9ASCO</name>
<feature type="region of interest" description="Disordered" evidence="3">
    <location>
        <begin position="452"/>
        <end position="492"/>
    </location>
</feature>
<evidence type="ECO:0000259" key="4">
    <source>
        <dbReference type="SMART" id="SM00322"/>
    </source>
</evidence>
<feature type="domain" description="K Homology" evidence="4">
    <location>
        <begin position="519"/>
        <end position="600"/>
    </location>
</feature>
<keyword evidence="2" id="KW-0694">RNA-binding</keyword>
<reference evidence="5 6" key="1">
    <citation type="journal article" date="2021" name="DNA Res.">
        <title>Genome analysis of Candida subhashii reveals its hybrid nature and dual mitochondrial genome conformations.</title>
        <authorList>
            <person name="Mixao V."/>
            <person name="Hegedusova E."/>
            <person name="Saus E."/>
            <person name="Pryszcz L.P."/>
            <person name="Cillingova A."/>
            <person name="Nosek J."/>
            <person name="Gabaldon T."/>
        </authorList>
    </citation>
    <scope>NUCLEOTIDE SEQUENCE [LARGE SCALE GENOMIC DNA]</scope>
    <source>
        <strain evidence="5 6">CBS 10753</strain>
    </source>
</reference>
<keyword evidence="6" id="KW-1185">Reference proteome</keyword>
<dbReference type="AlphaFoldDB" id="A0A8J5UX20"/>
<dbReference type="InterPro" id="IPR004087">
    <property type="entry name" value="KH_dom"/>
</dbReference>
<dbReference type="EMBL" id="JAGSYN010000184">
    <property type="protein sequence ID" value="KAG7662119.1"/>
    <property type="molecule type" value="Genomic_DNA"/>
</dbReference>
<feature type="domain" description="K Homology" evidence="4">
    <location>
        <begin position="282"/>
        <end position="353"/>
    </location>
</feature>
<feature type="compositionally biased region" description="Low complexity" evidence="3">
    <location>
        <begin position="452"/>
        <end position="461"/>
    </location>
</feature>
<feature type="compositionally biased region" description="Polar residues" evidence="3">
    <location>
        <begin position="111"/>
        <end position="144"/>
    </location>
</feature>
<evidence type="ECO:0000256" key="2">
    <source>
        <dbReference type="PROSITE-ProRule" id="PRU00117"/>
    </source>
</evidence>
<feature type="compositionally biased region" description="Polar residues" evidence="3">
    <location>
        <begin position="44"/>
        <end position="58"/>
    </location>
</feature>
<evidence type="ECO:0000256" key="3">
    <source>
        <dbReference type="SAM" id="MobiDB-lite"/>
    </source>
</evidence>
<proteinExistence type="predicted"/>
<dbReference type="SMART" id="SM00322">
    <property type="entry name" value="KH"/>
    <property type="match status" value="3"/>
</dbReference>
<dbReference type="Pfam" id="PF00013">
    <property type="entry name" value="KH_1"/>
    <property type="match status" value="3"/>
</dbReference>
<dbReference type="InterPro" id="IPR004088">
    <property type="entry name" value="KH_dom_type_1"/>
</dbReference>
<feature type="compositionally biased region" description="Low complexity" evidence="3">
    <location>
        <begin position="174"/>
        <end position="188"/>
    </location>
</feature>
<protein>
    <submittedName>
        <fullName evidence="5">PBP2</fullName>
    </submittedName>
</protein>
<dbReference type="RefSeq" id="XP_049262352.1">
    <property type="nucleotide sequence ID" value="XM_049408333.1"/>
</dbReference>
<feature type="domain" description="K Homology" evidence="4">
    <location>
        <begin position="199"/>
        <end position="269"/>
    </location>
</feature>